<name>A0A1V4HDF0_9BACL</name>
<organism evidence="1 2">
    <name type="scientific">Paenibacillus ferrarius</name>
    <dbReference type="NCBI Taxonomy" id="1469647"/>
    <lineage>
        <taxon>Bacteria</taxon>
        <taxon>Bacillati</taxon>
        <taxon>Bacillota</taxon>
        <taxon>Bacilli</taxon>
        <taxon>Bacillales</taxon>
        <taxon>Paenibacillaceae</taxon>
        <taxon>Paenibacillus</taxon>
    </lineage>
</organism>
<keyword evidence="2" id="KW-1185">Reference proteome</keyword>
<protein>
    <submittedName>
        <fullName evidence="1">Uncharacterized protein</fullName>
    </submittedName>
</protein>
<accession>A0A1V4HDF0</accession>
<dbReference type="Proteomes" id="UP000190626">
    <property type="component" value="Unassembled WGS sequence"/>
</dbReference>
<dbReference type="OrthoDB" id="1898185at2"/>
<proteinExistence type="predicted"/>
<evidence type="ECO:0000313" key="1">
    <source>
        <dbReference type="EMBL" id="OPH50634.1"/>
    </source>
</evidence>
<reference evidence="2" key="1">
    <citation type="submission" date="2016-07" db="EMBL/GenBank/DDBJ databases">
        <authorList>
            <person name="Florea S."/>
            <person name="Webb J.S."/>
            <person name="Jaromczyk J."/>
            <person name="Schardl C.L."/>
        </authorList>
    </citation>
    <scope>NUCLEOTIDE SEQUENCE [LARGE SCALE GENOMIC DNA]</scope>
    <source>
        <strain evidence="2">CY1</strain>
    </source>
</reference>
<dbReference type="AlphaFoldDB" id="A0A1V4HDF0"/>
<dbReference type="STRING" id="1469647.BC351_07830"/>
<evidence type="ECO:0000313" key="2">
    <source>
        <dbReference type="Proteomes" id="UP000190626"/>
    </source>
</evidence>
<gene>
    <name evidence="1" type="ORF">BC351_07830</name>
</gene>
<dbReference type="EMBL" id="MBTG01000034">
    <property type="protein sequence ID" value="OPH50634.1"/>
    <property type="molecule type" value="Genomic_DNA"/>
</dbReference>
<sequence length="223" mass="25814">MRQEQPKLWELALRLAPALYMDTREPFVPIRVGVTAFEQSGPSQSFPRTIKVDHARVKVVVEYAIYWDYDIQHIYDLEHVWVYIGHNDEIISCEVSFHGKYMIGLLSDRSNIQEDGRVQVYVQPGKHAMAALDELFRLLPDVEAVNNELAGNGGVLENEMFQGQFKFGANIDKLAEDHLRTFSFQPSFIYTPYEWTPDMFVTWDELKAEIPVRMRALLESLSN</sequence>
<comment type="caution">
    <text evidence="1">The sequence shown here is derived from an EMBL/GenBank/DDBJ whole genome shotgun (WGS) entry which is preliminary data.</text>
</comment>